<sequence>MERFGGSIRESLGENTPAGLGHSWTRKSDLKRPGLIETGCPHGKSGHGPSCPYGKSGPGLGCSYGKSGHGLGCPYGKSGPGLGCPHGKSGPGLGCPFGKSGHGLGCPYRKSGPGLGSLLEDEIKFVYLNYLQICAVRLAERRTSKVISIRRAVP</sequence>
<feature type="region of interest" description="Disordered" evidence="1">
    <location>
        <begin position="1"/>
        <end position="28"/>
    </location>
</feature>
<comment type="caution">
    <text evidence="2">The sequence shown here is derived from an EMBL/GenBank/DDBJ whole genome shotgun (WGS) entry which is preliminary data.</text>
</comment>
<evidence type="ECO:0000256" key="1">
    <source>
        <dbReference type="SAM" id="MobiDB-lite"/>
    </source>
</evidence>
<reference evidence="2 3" key="1">
    <citation type="journal article" date="2019" name="Sci. Rep.">
        <title>Orb-weaving spider Araneus ventricosus genome elucidates the spidroin gene catalogue.</title>
        <authorList>
            <person name="Kono N."/>
            <person name="Nakamura H."/>
            <person name="Ohtoshi R."/>
            <person name="Moran D.A.P."/>
            <person name="Shinohara A."/>
            <person name="Yoshida Y."/>
            <person name="Fujiwara M."/>
            <person name="Mori M."/>
            <person name="Tomita M."/>
            <person name="Arakawa K."/>
        </authorList>
    </citation>
    <scope>NUCLEOTIDE SEQUENCE [LARGE SCALE GENOMIC DNA]</scope>
</reference>
<proteinExistence type="predicted"/>
<keyword evidence="3" id="KW-1185">Reference proteome</keyword>
<evidence type="ECO:0000313" key="3">
    <source>
        <dbReference type="Proteomes" id="UP000499080"/>
    </source>
</evidence>
<protein>
    <submittedName>
        <fullName evidence="2">Uncharacterized protein</fullName>
    </submittedName>
</protein>
<evidence type="ECO:0000313" key="2">
    <source>
        <dbReference type="EMBL" id="GBM22388.1"/>
    </source>
</evidence>
<dbReference type="AlphaFoldDB" id="A0A4Y2E2W4"/>
<accession>A0A4Y2E2W4</accession>
<organism evidence="2 3">
    <name type="scientific">Araneus ventricosus</name>
    <name type="common">Orbweaver spider</name>
    <name type="synonym">Epeira ventricosa</name>
    <dbReference type="NCBI Taxonomy" id="182803"/>
    <lineage>
        <taxon>Eukaryota</taxon>
        <taxon>Metazoa</taxon>
        <taxon>Ecdysozoa</taxon>
        <taxon>Arthropoda</taxon>
        <taxon>Chelicerata</taxon>
        <taxon>Arachnida</taxon>
        <taxon>Araneae</taxon>
        <taxon>Araneomorphae</taxon>
        <taxon>Entelegynae</taxon>
        <taxon>Araneoidea</taxon>
        <taxon>Araneidae</taxon>
        <taxon>Araneus</taxon>
    </lineage>
</organism>
<dbReference type="Proteomes" id="UP000499080">
    <property type="component" value="Unassembled WGS sequence"/>
</dbReference>
<dbReference type="EMBL" id="BGPR01000479">
    <property type="protein sequence ID" value="GBM22388.1"/>
    <property type="molecule type" value="Genomic_DNA"/>
</dbReference>
<name>A0A4Y2E2W4_ARAVE</name>
<gene>
    <name evidence="2" type="ORF">AVEN_166647_1</name>
</gene>